<dbReference type="Pfam" id="PF03663">
    <property type="entry name" value="Glyco_hydro_76"/>
    <property type="match status" value="1"/>
</dbReference>
<comment type="caution">
    <text evidence="2">The sequence shown here is derived from an EMBL/GenBank/DDBJ whole genome shotgun (WGS) entry which is preliminary data.</text>
</comment>
<evidence type="ECO:0000313" key="2">
    <source>
        <dbReference type="EMBL" id="EPX63918.1"/>
    </source>
</evidence>
<accession>S9R4R9</accession>
<feature type="chain" id="PRO_5004555636" evidence="1">
    <location>
        <begin position="37"/>
        <end position="425"/>
    </location>
</feature>
<dbReference type="InterPro" id="IPR053169">
    <property type="entry name" value="MUG_Protein"/>
</dbReference>
<dbReference type="eggNOG" id="COG1331">
    <property type="taxonomic scope" value="Bacteria"/>
</dbReference>
<dbReference type="PANTHER" id="PTHR47791:SF4">
    <property type="entry name" value="(PUTATIVE SECRETED PROTEIN)-RELATED"/>
    <property type="match status" value="1"/>
</dbReference>
<dbReference type="SUPFAM" id="SSF48208">
    <property type="entry name" value="Six-hairpin glycosidases"/>
    <property type="match status" value="1"/>
</dbReference>
<keyword evidence="3" id="KW-1185">Reference proteome</keyword>
<sequence>MEKTMTRPLRRTRAVSAASRLLPLLCGLFSLQGAQAAWTPRRPLLATQVSTPEAQPGQGIGIHSASSVYWTKAQETHNFIVGNLLTSYNSYRVNTTASTGTAYEWYNVSQIDADAAMIQAGDSRYATYMNSTYAWMNNMWDGANTLGGYFAAANINGTGSGGDKYVDDNALTGVAYLDAYDVTTGATQAAYLNSAKACANWLMYSGQWDSTYGGGFWWSTVKESKPTQSNGLALQLFLRLYKITGQTYYRDWAVSIKNWLEARMYDSATGLYVWKIDGAGAGVRHNEKFTYDNAIMVEAFLLYSQVMGDNSYTTKAQTLGVKMNTTLWNSTYHVYIFNTADGRVNPAWSGWGSQAMIKLYQRDGNPAWLDYAQQNIDYMNSKLRNAANNGYYTFCNFNGSGIDTRMEGVDQAWMQRIQALLSNYR</sequence>
<dbReference type="InterPro" id="IPR005198">
    <property type="entry name" value="Glyco_hydro_76"/>
</dbReference>
<dbReference type="Proteomes" id="UP000011682">
    <property type="component" value="Unassembled WGS sequence"/>
</dbReference>
<dbReference type="AlphaFoldDB" id="S9R4R9"/>
<dbReference type="InterPro" id="IPR008928">
    <property type="entry name" value="6-hairpin_glycosidase_sf"/>
</dbReference>
<proteinExistence type="predicted"/>
<name>S9R4R9_CYSF2</name>
<evidence type="ECO:0000313" key="3">
    <source>
        <dbReference type="Proteomes" id="UP000011682"/>
    </source>
</evidence>
<keyword evidence="1" id="KW-0732">Signal</keyword>
<feature type="signal peptide" evidence="1">
    <location>
        <begin position="1"/>
        <end position="36"/>
    </location>
</feature>
<dbReference type="Gene3D" id="1.50.10.20">
    <property type="match status" value="1"/>
</dbReference>
<reference evidence="2" key="1">
    <citation type="submission" date="2013-05" db="EMBL/GenBank/DDBJ databases">
        <title>Genome assembly of Cystobacter fuscus DSM 2262.</title>
        <authorList>
            <person name="Sharma G."/>
            <person name="Khatri I."/>
            <person name="Kaur C."/>
            <person name="Mayilraj S."/>
            <person name="Subramanian S."/>
        </authorList>
    </citation>
    <scope>NUCLEOTIDE SEQUENCE [LARGE SCALE GENOMIC DNA]</scope>
    <source>
        <strain evidence="2">DSM 2262</strain>
    </source>
</reference>
<gene>
    <name evidence="2" type="ORF">D187_005051</name>
</gene>
<dbReference type="PANTHER" id="PTHR47791">
    <property type="entry name" value="MEIOTICALLY UP-REGULATED GENE 191 PROTEIN"/>
    <property type="match status" value="1"/>
</dbReference>
<dbReference type="EMBL" id="ANAH02000004">
    <property type="protein sequence ID" value="EPX63918.1"/>
    <property type="molecule type" value="Genomic_DNA"/>
</dbReference>
<organism evidence="2 3">
    <name type="scientific">Cystobacter fuscus (strain ATCC 25194 / DSM 2262 / NBRC 100088 / M29)</name>
    <dbReference type="NCBI Taxonomy" id="1242864"/>
    <lineage>
        <taxon>Bacteria</taxon>
        <taxon>Pseudomonadati</taxon>
        <taxon>Myxococcota</taxon>
        <taxon>Myxococcia</taxon>
        <taxon>Myxococcales</taxon>
        <taxon>Cystobacterineae</taxon>
        <taxon>Archangiaceae</taxon>
        <taxon>Cystobacter</taxon>
    </lineage>
</organism>
<evidence type="ECO:0000256" key="1">
    <source>
        <dbReference type="SAM" id="SignalP"/>
    </source>
</evidence>
<dbReference type="GO" id="GO:0005975">
    <property type="term" value="P:carbohydrate metabolic process"/>
    <property type="evidence" value="ECO:0007669"/>
    <property type="project" value="InterPro"/>
</dbReference>
<protein>
    <submittedName>
        <fullName evidence="2">Beta-galactosidase</fullName>
    </submittedName>
</protein>